<evidence type="ECO:0000256" key="7">
    <source>
        <dbReference type="ARBA" id="ARBA00022842"/>
    </source>
</evidence>
<dbReference type="InterPro" id="IPR001952">
    <property type="entry name" value="Alkaline_phosphatase"/>
</dbReference>
<gene>
    <name evidence="14" type="ORF">IE81DRAFT_323427</name>
</gene>
<dbReference type="PRINTS" id="PR00113">
    <property type="entry name" value="ALKPHPHTASE"/>
</dbReference>
<keyword evidence="7 9" id="KW-0460">Magnesium</keyword>
<feature type="binding site" evidence="9">
    <location>
        <position position="392"/>
    </location>
    <ligand>
        <name>Zn(2+)</name>
        <dbReference type="ChEBI" id="CHEBI:29105"/>
        <label>2</label>
    </ligand>
</feature>
<dbReference type="GO" id="GO:0046872">
    <property type="term" value="F:metal ion binding"/>
    <property type="evidence" value="ECO:0007669"/>
    <property type="project" value="UniProtKB-KW"/>
</dbReference>
<dbReference type="InterPro" id="IPR017850">
    <property type="entry name" value="Alkaline_phosphatase_core_sf"/>
</dbReference>
<comment type="similarity">
    <text evidence="1 10">Belongs to the alkaline phosphatase family.</text>
</comment>
<keyword evidence="4 9" id="KW-0479">Metal-binding</keyword>
<feature type="binding site" evidence="9">
    <location>
        <position position="443"/>
    </location>
    <ligand>
        <name>Zn(2+)</name>
        <dbReference type="ChEBI" id="CHEBI:29105"/>
        <label>2</label>
    </ligand>
</feature>
<evidence type="ECO:0000256" key="12">
    <source>
        <dbReference type="SAM" id="MobiDB-lite"/>
    </source>
</evidence>
<feature type="binding site" evidence="9">
    <location>
        <position position="83"/>
    </location>
    <ligand>
        <name>Zn(2+)</name>
        <dbReference type="ChEBI" id="CHEBI:29105"/>
        <label>2</label>
    </ligand>
</feature>
<name>A0A316W007_9BASI</name>
<feature type="compositionally biased region" description="Basic and acidic residues" evidence="12">
    <location>
        <begin position="102"/>
        <end position="116"/>
    </location>
</feature>
<comment type="cofactor">
    <cofactor evidence="9">
        <name>Zn(2+)</name>
        <dbReference type="ChEBI" id="CHEBI:29105"/>
    </cofactor>
    <text evidence="9">Binds 2 Zn(2+) ions.</text>
</comment>
<dbReference type="Gene3D" id="3.40.720.10">
    <property type="entry name" value="Alkaline Phosphatase, subunit A"/>
    <property type="match status" value="1"/>
</dbReference>
<keyword evidence="13" id="KW-1133">Transmembrane helix</keyword>
<feature type="binding site" evidence="9">
    <location>
        <position position="401"/>
    </location>
    <ligand>
        <name>Zn(2+)</name>
        <dbReference type="ChEBI" id="CHEBI:29105"/>
        <label>2</label>
    </ligand>
</feature>
<feature type="region of interest" description="Disordered" evidence="12">
    <location>
        <begin position="102"/>
        <end position="125"/>
    </location>
</feature>
<dbReference type="PROSITE" id="PS00123">
    <property type="entry name" value="ALKALINE_PHOSPHATASE"/>
    <property type="match status" value="1"/>
</dbReference>
<dbReference type="PANTHER" id="PTHR11596:SF5">
    <property type="entry name" value="ALKALINE PHOSPHATASE"/>
    <property type="match status" value="1"/>
</dbReference>
<protein>
    <recommendedName>
        <fullName evidence="2 11">Alkaline phosphatase</fullName>
        <ecNumber evidence="2 11">3.1.3.1</ecNumber>
    </recommendedName>
</protein>
<feature type="transmembrane region" description="Helical" evidence="13">
    <location>
        <begin position="35"/>
        <end position="53"/>
    </location>
</feature>
<evidence type="ECO:0000313" key="14">
    <source>
        <dbReference type="EMBL" id="PWN42458.1"/>
    </source>
</evidence>
<feature type="binding site" evidence="9">
    <location>
        <position position="83"/>
    </location>
    <ligand>
        <name>Mg(2+)</name>
        <dbReference type="ChEBI" id="CHEBI:18420"/>
    </ligand>
</feature>
<keyword evidence="3" id="KW-0597">Phosphoprotein</keyword>
<keyword evidence="6 9" id="KW-0862">Zinc</keyword>
<sequence length="628" mass="67363">MAGKDGTNRLEEGHRLTGHAEFIRAKHRNGRSRRLRLAVVPLLGLLALAYLSMMHCSSQQWLTHTWSSRHRSKKVNIIFMISDGYGPASETFGRAFSAYIHDGDKPEQDGPHHSERPANQLPHTPLDKILVGSHRSASSDSLITDSAAGATAFSCAKKSYNGAIGVDASKEACGTVFEAAKAAGWATGVVVTSRLTDATPASFISHVESRAQEPLIALHSLGLSPEALNLSAPALGPGTTPLSPPLDLAIGGGGCLYLPMSHPSSCRQDLGDLVTEATSRGWHVKMGHGFKNASRFSTANMRVFHDGIQGSAAPSAEGSDESAEHEFLASLQRSSTPLLALLSPANTPFEIDRQFSEVNRAAFPPLKSLALTAIDLLTRSKSNKKGFVLMVEGSQIDLCAHANDPACHAREIVAYQQAIYAVHEWVDEANKRGEKTVLISTSDHETGGLTLGRQLTSAYPNYAYYPSRLIPARKSATALSAQLVSFATSSRSPPTREQVKQFVVEESLGKNGAGLTGPEAGGPATDAEVERVLHCIGHSQALQDPPINTADECRKVFADIMSRRVELGWSTSGHTGVDVPVHAAGWRSAELAGNIENTDVGKFMERVLGVNLQHTTRDLLSRRSKRST</sequence>
<evidence type="ECO:0000256" key="2">
    <source>
        <dbReference type="ARBA" id="ARBA00012647"/>
    </source>
</evidence>
<dbReference type="SUPFAM" id="SSF53649">
    <property type="entry name" value="Alkaline phosphatase-like"/>
    <property type="match status" value="1"/>
</dbReference>
<evidence type="ECO:0000256" key="10">
    <source>
        <dbReference type="RuleBase" id="RU003946"/>
    </source>
</evidence>
<keyword evidence="13" id="KW-0812">Transmembrane</keyword>
<evidence type="ECO:0000256" key="11">
    <source>
        <dbReference type="RuleBase" id="RU003947"/>
    </source>
</evidence>
<dbReference type="EC" id="3.1.3.1" evidence="2 11"/>
<dbReference type="EMBL" id="KZ819379">
    <property type="protein sequence ID" value="PWN42458.1"/>
    <property type="molecule type" value="Genomic_DNA"/>
</dbReference>
<evidence type="ECO:0000256" key="5">
    <source>
        <dbReference type="ARBA" id="ARBA00022801"/>
    </source>
</evidence>
<dbReference type="Gene3D" id="1.10.60.40">
    <property type="match status" value="1"/>
</dbReference>
<dbReference type="Pfam" id="PF00245">
    <property type="entry name" value="Alk_phosphatase"/>
    <property type="match status" value="2"/>
</dbReference>
<dbReference type="RefSeq" id="XP_025369618.1">
    <property type="nucleotide sequence ID" value="XM_025513946.1"/>
</dbReference>
<dbReference type="OrthoDB" id="5818554at2759"/>
<evidence type="ECO:0000256" key="1">
    <source>
        <dbReference type="ARBA" id="ARBA00005984"/>
    </source>
</evidence>
<dbReference type="GeneID" id="37035816"/>
<dbReference type="SMART" id="SM00098">
    <property type="entry name" value="alkPPc"/>
    <property type="match status" value="1"/>
</dbReference>
<comment type="cofactor">
    <cofactor evidence="9">
        <name>Mg(2+)</name>
        <dbReference type="ChEBI" id="CHEBI:18420"/>
    </cofactor>
    <text evidence="9">Binds 1 Mg(2+) ion.</text>
</comment>
<evidence type="ECO:0000256" key="4">
    <source>
        <dbReference type="ARBA" id="ARBA00022723"/>
    </source>
</evidence>
<dbReference type="Proteomes" id="UP000245783">
    <property type="component" value="Unassembled WGS sequence"/>
</dbReference>
<reference evidence="14 15" key="1">
    <citation type="journal article" date="2018" name="Mol. Biol. Evol.">
        <title>Broad Genomic Sampling Reveals a Smut Pathogenic Ancestry of the Fungal Clade Ustilaginomycotina.</title>
        <authorList>
            <person name="Kijpornyongpan T."/>
            <person name="Mondo S.J."/>
            <person name="Barry K."/>
            <person name="Sandor L."/>
            <person name="Lee J."/>
            <person name="Lipzen A."/>
            <person name="Pangilinan J."/>
            <person name="LaButti K."/>
            <person name="Hainaut M."/>
            <person name="Henrissat B."/>
            <person name="Grigoriev I.V."/>
            <person name="Spatafora J.W."/>
            <person name="Aime M.C."/>
        </authorList>
    </citation>
    <scope>NUCLEOTIDE SEQUENCE [LARGE SCALE GENOMIC DNA]</scope>
    <source>
        <strain evidence="14 15">MCA 4658</strain>
    </source>
</reference>
<evidence type="ECO:0000256" key="9">
    <source>
        <dbReference type="PIRSR" id="PIRSR601952-2"/>
    </source>
</evidence>
<dbReference type="CDD" id="cd16012">
    <property type="entry name" value="ALP"/>
    <property type="match status" value="1"/>
</dbReference>
<organism evidence="14 15">
    <name type="scientific">Ceraceosorus guamensis</name>
    <dbReference type="NCBI Taxonomy" id="1522189"/>
    <lineage>
        <taxon>Eukaryota</taxon>
        <taxon>Fungi</taxon>
        <taxon>Dikarya</taxon>
        <taxon>Basidiomycota</taxon>
        <taxon>Ustilaginomycotina</taxon>
        <taxon>Exobasidiomycetes</taxon>
        <taxon>Ceraceosorales</taxon>
        <taxon>Ceraceosoraceae</taxon>
        <taxon>Ceraceosorus</taxon>
    </lineage>
</organism>
<evidence type="ECO:0000256" key="13">
    <source>
        <dbReference type="SAM" id="Phobius"/>
    </source>
</evidence>
<feature type="binding site" evidence="9">
    <location>
        <position position="444"/>
    </location>
    <ligand>
        <name>Zn(2+)</name>
        <dbReference type="ChEBI" id="CHEBI:29105"/>
        <label>2</label>
    </ligand>
</feature>
<dbReference type="InterPro" id="IPR018299">
    <property type="entry name" value="Alkaline_phosphatase_AS"/>
</dbReference>
<keyword evidence="13" id="KW-0472">Membrane</keyword>
<dbReference type="InParanoid" id="A0A316W007"/>
<keyword evidence="15" id="KW-1185">Reference proteome</keyword>
<feature type="binding site" evidence="9">
    <location>
        <position position="397"/>
    </location>
    <ligand>
        <name>Zn(2+)</name>
        <dbReference type="ChEBI" id="CHEBI:29105"/>
        <label>2</label>
    </ligand>
</feature>
<accession>A0A316W007</accession>
<feature type="active site" description="Phosphoserine intermediate" evidence="8">
    <location>
        <position position="146"/>
    </location>
</feature>
<comment type="catalytic activity">
    <reaction evidence="11">
        <text>a phosphate monoester + H2O = an alcohol + phosphate</text>
        <dbReference type="Rhea" id="RHEA:15017"/>
        <dbReference type="ChEBI" id="CHEBI:15377"/>
        <dbReference type="ChEBI" id="CHEBI:30879"/>
        <dbReference type="ChEBI" id="CHEBI:43474"/>
        <dbReference type="ChEBI" id="CHEBI:67140"/>
        <dbReference type="EC" id="3.1.3.1"/>
    </reaction>
</comment>
<keyword evidence="5 11" id="KW-0378">Hydrolase</keyword>
<dbReference type="GO" id="GO:0000329">
    <property type="term" value="C:fungal-type vacuole membrane"/>
    <property type="evidence" value="ECO:0007669"/>
    <property type="project" value="TreeGrafter"/>
</dbReference>
<evidence type="ECO:0000256" key="6">
    <source>
        <dbReference type="ARBA" id="ARBA00022833"/>
    </source>
</evidence>
<dbReference type="STRING" id="1522189.A0A316W007"/>
<evidence type="ECO:0000256" key="8">
    <source>
        <dbReference type="PIRSR" id="PIRSR601952-1"/>
    </source>
</evidence>
<feature type="binding site" evidence="9">
    <location>
        <position position="199"/>
    </location>
    <ligand>
        <name>Mg(2+)</name>
        <dbReference type="ChEBI" id="CHEBI:18420"/>
    </ligand>
</feature>
<evidence type="ECO:0000313" key="15">
    <source>
        <dbReference type="Proteomes" id="UP000245783"/>
    </source>
</evidence>
<dbReference type="GO" id="GO:0004035">
    <property type="term" value="F:alkaline phosphatase activity"/>
    <property type="evidence" value="ECO:0007669"/>
    <property type="project" value="UniProtKB-EC"/>
</dbReference>
<evidence type="ECO:0000256" key="3">
    <source>
        <dbReference type="ARBA" id="ARBA00022553"/>
    </source>
</evidence>
<feature type="binding site" evidence="9">
    <location>
        <position position="197"/>
    </location>
    <ligand>
        <name>Mg(2+)</name>
        <dbReference type="ChEBI" id="CHEBI:18420"/>
    </ligand>
</feature>
<feature type="binding site" evidence="9">
    <location>
        <position position="574"/>
    </location>
    <ligand>
        <name>Zn(2+)</name>
        <dbReference type="ChEBI" id="CHEBI:29105"/>
        <label>2</label>
    </ligand>
</feature>
<proteinExistence type="inferred from homology"/>
<dbReference type="AlphaFoldDB" id="A0A316W007"/>
<dbReference type="PANTHER" id="PTHR11596">
    <property type="entry name" value="ALKALINE PHOSPHATASE"/>
    <property type="match status" value="1"/>
</dbReference>